<evidence type="ECO:0000256" key="4">
    <source>
        <dbReference type="PROSITE-ProRule" id="PRU00134"/>
    </source>
</evidence>
<dbReference type="InterPro" id="IPR002893">
    <property type="entry name" value="Znf_MYND"/>
</dbReference>
<dbReference type="Gene3D" id="6.10.140.2220">
    <property type="match status" value="1"/>
</dbReference>
<evidence type="ECO:0000256" key="1">
    <source>
        <dbReference type="ARBA" id="ARBA00022723"/>
    </source>
</evidence>
<proteinExistence type="predicted"/>
<keyword evidence="1" id="KW-0479">Metal-binding</keyword>
<accession>A0A5N7CC71</accession>
<dbReference type="SUPFAM" id="SSF144232">
    <property type="entry name" value="HIT/MYND zinc finger-like"/>
    <property type="match status" value="1"/>
</dbReference>
<evidence type="ECO:0000256" key="2">
    <source>
        <dbReference type="ARBA" id="ARBA00022771"/>
    </source>
</evidence>
<dbReference type="Proteomes" id="UP000326877">
    <property type="component" value="Unassembled WGS sequence"/>
</dbReference>
<dbReference type="GO" id="GO:0008270">
    <property type="term" value="F:zinc ion binding"/>
    <property type="evidence" value="ECO:0007669"/>
    <property type="project" value="UniProtKB-KW"/>
</dbReference>
<evidence type="ECO:0000313" key="6">
    <source>
        <dbReference type="EMBL" id="KAE8391193.1"/>
    </source>
</evidence>
<dbReference type="PROSITE" id="PS01360">
    <property type="entry name" value="ZF_MYND_1"/>
    <property type="match status" value="1"/>
</dbReference>
<evidence type="ECO:0000256" key="3">
    <source>
        <dbReference type="ARBA" id="ARBA00022833"/>
    </source>
</evidence>
<name>A0A5N7CC71_PETAA</name>
<dbReference type="PROSITE" id="PS50865">
    <property type="entry name" value="ZF_MYND_2"/>
    <property type="match status" value="1"/>
</dbReference>
<sequence>MELFNLPSGCGICGKKEGLLRCAVCKVMPYCGRDHQTAHHPSHKSACSTIGRRRVSMEEREQALRGIPGGPFDTSVGDFWGLPDTRDYMRARFALVEAMSRINNVESVQARLDHCMDLLQLCRSDNMGVRLVVPAMMLRLNKDQECYDFVTWSVVISEKSDYDWGDTNLPYYDIKNADAFEPVDRFCGEFVDLSHTVAVMLLKIKMLFDLVRLDQSASAFGARVPREILDQIQLSVPQSPVVVANRQIQDCEIRQEETKKLKVQIHTLYTTIGRRNTHFWAALLSPELHLSAKPEYHSAGTVEEMQVVLKLCYDAWAETSGAIGFIKAKMQGKL</sequence>
<dbReference type="AlphaFoldDB" id="A0A5N7CC71"/>
<reference evidence="6" key="1">
    <citation type="submission" date="2019-04" db="EMBL/GenBank/DDBJ databases">
        <title>Friends and foes A comparative genomics studyof 23 Aspergillus species from section Flavi.</title>
        <authorList>
            <consortium name="DOE Joint Genome Institute"/>
            <person name="Kjaerbolling I."/>
            <person name="Vesth T."/>
            <person name="Frisvad J.C."/>
            <person name="Nybo J.L."/>
            <person name="Theobald S."/>
            <person name="Kildgaard S."/>
            <person name="Isbrandt T."/>
            <person name="Kuo A."/>
            <person name="Sato A."/>
            <person name="Lyhne E.K."/>
            <person name="Kogle M.E."/>
            <person name="Wiebenga A."/>
            <person name="Kun R.S."/>
            <person name="Lubbers R.J."/>
            <person name="Makela M.R."/>
            <person name="Barry K."/>
            <person name="Chovatia M."/>
            <person name="Clum A."/>
            <person name="Daum C."/>
            <person name="Haridas S."/>
            <person name="He G."/>
            <person name="LaButti K."/>
            <person name="Lipzen A."/>
            <person name="Mondo S."/>
            <person name="Riley R."/>
            <person name="Salamov A."/>
            <person name="Simmons B.A."/>
            <person name="Magnuson J.K."/>
            <person name="Henrissat B."/>
            <person name="Mortensen U.H."/>
            <person name="Larsen T.O."/>
            <person name="Devries R.P."/>
            <person name="Grigoriev I.V."/>
            <person name="Machida M."/>
            <person name="Baker S.E."/>
            <person name="Andersen M.R."/>
        </authorList>
    </citation>
    <scope>NUCLEOTIDE SEQUENCE [LARGE SCALE GENOMIC DNA]</scope>
    <source>
        <strain evidence="6">IBT 14317</strain>
    </source>
</reference>
<evidence type="ECO:0000259" key="5">
    <source>
        <dbReference type="PROSITE" id="PS50865"/>
    </source>
</evidence>
<dbReference type="OrthoDB" id="5952526at2759"/>
<protein>
    <recommendedName>
        <fullName evidence="5">MYND-type domain-containing protein</fullName>
    </recommendedName>
</protein>
<keyword evidence="3" id="KW-0862">Zinc</keyword>
<dbReference type="EMBL" id="ML735247">
    <property type="protein sequence ID" value="KAE8391193.1"/>
    <property type="molecule type" value="Genomic_DNA"/>
</dbReference>
<feature type="domain" description="MYND-type" evidence="5">
    <location>
        <begin position="10"/>
        <end position="47"/>
    </location>
</feature>
<dbReference type="Pfam" id="PF01753">
    <property type="entry name" value="zf-MYND"/>
    <property type="match status" value="1"/>
</dbReference>
<organism evidence="6">
    <name type="scientific">Petromyces alliaceus</name>
    <name type="common">Aspergillus alliaceus</name>
    <dbReference type="NCBI Taxonomy" id="209559"/>
    <lineage>
        <taxon>Eukaryota</taxon>
        <taxon>Fungi</taxon>
        <taxon>Dikarya</taxon>
        <taxon>Ascomycota</taxon>
        <taxon>Pezizomycotina</taxon>
        <taxon>Eurotiomycetes</taxon>
        <taxon>Eurotiomycetidae</taxon>
        <taxon>Eurotiales</taxon>
        <taxon>Aspergillaceae</taxon>
        <taxon>Aspergillus</taxon>
        <taxon>Aspergillus subgen. Circumdati</taxon>
    </lineage>
</organism>
<keyword evidence="2 4" id="KW-0863">Zinc-finger</keyword>
<gene>
    <name evidence="6" type="ORF">BDV23DRAFT_153607</name>
</gene>